<feature type="region of interest" description="Disordered" evidence="7">
    <location>
        <begin position="185"/>
        <end position="210"/>
    </location>
</feature>
<comment type="caution">
    <text evidence="9">The sequence shown here is derived from an EMBL/GenBank/DDBJ whole genome shotgun (WGS) entry which is preliminary data.</text>
</comment>
<dbReference type="Gene3D" id="2.60.40.1120">
    <property type="entry name" value="Carboxypeptidase-like, regulatory domain"/>
    <property type="match status" value="1"/>
</dbReference>
<keyword evidence="4" id="KW-0812">Transmembrane</keyword>
<dbReference type="InterPro" id="IPR013784">
    <property type="entry name" value="Carb-bd-like_fold"/>
</dbReference>
<dbReference type="SUPFAM" id="SSF49452">
    <property type="entry name" value="Starch-binding domain-like"/>
    <property type="match status" value="1"/>
</dbReference>
<gene>
    <name evidence="9" type="ORF">D0Y96_16665</name>
</gene>
<name>A0A372IK41_9BACT</name>
<dbReference type="GO" id="GO:0015344">
    <property type="term" value="F:siderophore uptake transmembrane transporter activity"/>
    <property type="evidence" value="ECO:0007669"/>
    <property type="project" value="TreeGrafter"/>
</dbReference>
<accession>A0A372IK41</accession>
<dbReference type="Gene3D" id="2.40.170.20">
    <property type="entry name" value="TonB-dependent receptor, beta-barrel domain"/>
    <property type="match status" value="1"/>
</dbReference>
<dbReference type="GO" id="GO:0044718">
    <property type="term" value="P:siderophore transmembrane transport"/>
    <property type="evidence" value="ECO:0007669"/>
    <property type="project" value="TreeGrafter"/>
</dbReference>
<dbReference type="SUPFAM" id="SSF56935">
    <property type="entry name" value="Porins"/>
    <property type="match status" value="1"/>
</dbReference>
<evidence type="ECO:0000313" key="10">
    <source>
        <dbReference type="Proteomes" id="UP000264702"/>
    </source>
</evidence>
<organism evidence="9 10">
    <name type="scientific">Paracidobacterium acidisoli</name>
    <dbReference type="NCBI Taxonomy" id="2303751"/>
    <lineage>
        <taxon>Bacteria</taxon>
        <taxon>Pseudomonadati</taxon>
        <taxon>Acidobacteriota</taxon>
        <taxon>Terriglobia</taxon>
        <taxon>Terriglobales</taxon>
        <taxon>Acidobacteriaceae</taxon>
        <taxon>Paracidobacterium</taxon>
    </lineage>
</organism>
<evidence type="ECO:0000256" key="6">
    <source>
        <dbReference type="ARBA" id="ARBA00023237"/>
    </source>
</evidence>
<dbReference type="Pfam" id="PF13620">
    <property type="entry name" value="CarboxypepD_reg"/>
    <property type="match status" value="1"/>
</dbReference>
<dbReference type="Pfam" id="PF25183">
    <property type="entry name" value="OMP_b-brl_4"/>
    <property type="match status" value="1"/>
</dbReference>
<feature type="domain" description="TonB-dependent transporter Oar-like beta-barrel" evidence="8">
    <location>
        <begin position="268"/>
        <end position="1191"/>
    </location>
</feature>
<keyword evidence="6" id="KW-0998">Cell outer membrane</keyword>
<evidence type="ECO:0000256" key="1">
    <source>
        <dbReference type="ARBA" id="ARBA00004571"/>
    </source>
</evidence>
<dbReference type="Proteomes" id="UP000264702">
    <property type="component" value="Unassembled WGS sequence"/>
</dbReference>
<dbReference type="InterPro" id="IPR036942">
    <property type="entry name" value="Beta-barrel_TonB_sf"/>
</dbReference>
<evidence type="ECO:0000313" key="9">
    <source>
        <dbReference type="EMBL" id="RFU15312.1"/>
    </source>
</evidence>
<keyword evidence="5" id="KW-0472">Membrane</keyword>
<dbReference type="AlphaFoldDB" id="A0A372IK41"/>
<protein>
    <submittedName>
        <fullName evidence="9">TonB-dependent receptor</fullName>
    </submittedName>
</protein>
<dbReference type="GO" id="GO:0030246">
    <property type="term" value="F:carbohydrate binding"/>
    <property type="evidence" value="ECO:0007669"/>
    <property type="project" value="InterPro"/>
</dbReference>
<dbReference type="InterPro" id="IPR057601">
    <property type="entry name" value="Oar-like_b-barrel"/>
</dbReference>
<sequence length="1198" mass="128907">MAYEHPEAVNTRGNDSMKLFLRGLTALTLCTLVVFGTGIARADITGTISGIVTDPSGAVIPGATVVATAASTNVQHTTVTDGRGFYAFPTLSVDHYTISLTQSGYDKFELQDVIINANSAVRVDITLKLGQVTNTVSVKDNAVHVETESTQMGQVIDGPKITAMPLNGRSFIDLLALQPGVSPYQGNDTSSGVGASTLSGDQTNGTQSVNGGRVEANGFMVNGADAEEGVHNGAAMIPNADSIAQFRIITNNFNAEYGNFSGGQINVVTKSGTNQFHGEAFDFLRNTDLDAANYFSARGVYIQNQFGGTFGGPVLKNKLFFFADYQGTRQIIGATQNFPVPSFDERNGNLNNPTDIGALSASDPANGGQGVVGSYWAGVLSQKLGYTVTAGEPYYTTGCTTSSQCVFPNAQIPQSAWSSVAVNTLKYIPVSNTSSPNGPLYETSAFNGRLKDDKGGFRMDATTPYGALFGYYFIDKFKTINPYDQGINIPGFDDQNTGQTQMYNFGLTTTIGPNLVNDIRLVYLRDVNFTGVPVQGTGVSLSSLGFNTPWNPTGGISNITSQLAGVPSFFFNNYQFGLAQDTLRQYNNTVQLIDNVIKVAGTHTIQFGIDVHYDQINERNFDDPNGAFGFNGSETGLDFADYLIGATNNFTQASQQLLDSRAGYYGGYVQDSWRASRQLTVNYGLRYEVMTPWYDTQNKLETVVAGEQSKAFPGAPTGLVVPGDPGIPRTLSPIKYTNFAPRIGFAYSPDLASGFLSKIFGTSGKSSIRAGYGIFYSAIQNATGFVEVGDAPYGLYYSSPVPPLLDSPFIDRATGNNEGIKFPFTFPATNVSPKNPDTTFNWVQATPISGADYFYSHNVIPYVQEFNLSLQRQLGSATVLSVSYVGNVGRHLLTFEESNPANPALCLQLNAAAVAPNTLTCGPNQEDSVFTLANGTTVNGTRPTFGINFGSNPYMKTAVSSSFNSLQISVEHNEKYANFLIGYTLEKSIDNGSTAFDATNPYNPALSRALSVFNVPQDLVASYTVQLPFNNLTGKGALSTRVAGGWSISGVSTFASGQPVQLAESDDNSLTGTFNDTIDEPSYANNGSKLFVNRNPRSQQPYFNPNYFVPEPLGQVGNAMRRYFSGPGILNSDMALEKETKIMENQSLNFRAEAFNVFNHAQFNNPNGQVDNTGANGFGYTLSTRDPRIMQVALKYVF</sequence>
<comment type="subcellular location">
    <subcellularLocation>
        <location evidence="1">Cell outer membrane</location>
        <topology evidence="1">Multi-pass membrane protein</topology>
    </subcellularLocation>
</comment>
<evidence type="ECO:0000256" key="7">
    <source>
        <dbReference type="SAM" id="MobiDB-lite"/>
    </source>
</evidence>
<evidence type="ECO:0000256" key="2">
    <source>
        <dbReference type="ARBA" id="ARBA00022448"/>
    </source>
</evidence>
<dbReference type="InterPro" id="IPR039426">
    <property type="entry name" value="TonB-dep_rcpt-like"/>
</dbReference>
<dbReference type="GO" id="GO:0009279">
    <property type="term" value="C:cell outer membrane"/>
    <property type="evidence" value="ECO:0007669"/>
    <property type="project" value="UniProtKB-SubCell"/>
</dbReference>
<dbReference type="EMBL" id="QVQT01000006">
    <property type="protein sequence ID" value="RFU15312.1"/>
    <property type="molecule type" value="Genomic_DNA"/>
</dbReference>
<reference evidence="9 10" key="1">
    <citation type="submission" date="2018-08" db="EMBL/GenBank/DDBJ databases">
        <title>Acidipila sp. 4G-K13, an acidobacterium isolated from forest soil.</title>
        <authorList>
            <person name="Gao Z.-H."/>
            <person name="Qiu L.-H."/>
        </authorList>
    </citation>
    <scope>NUCLEOTIDE SEQUENCE [LARGE SCALE GENOMIC DNA]</scope>
    <source>
        <strain evidence="9 10">4G-K13</strain>
    </source>
</reference>
<evidence type="ECO:0000256" key="5">
    <source>
        <dbReference type="ARBA" id="ARBA00023136"/>
    </source>
</evidence>
<evidence type="ECO:0000256" key="3">
    <source>
        <dbReference type="ARBA" id="ARBA00022452"/>
    </source>
</evidence>
<keyword evidence="3" id="KW-1134">Transmembrane beta strand</keyword>
<evidence type="ECO:0000259" key="8">
    <source>
        <dbReference type="Pfam" id="PF25183"/>
    </source>
</evidence>
<keyword evidence="9" id="KW-0675">Receptor</keyword>
<dbReference type="PANTHER" id="PTHR30069:SF46">
    <property type="entry name" value="OAR PROTEIN"/>
    <property type="match status" value="1"/>
</dbReference>
<keyword evidence="2" id="KW-0813">Transport</keyword>
<dbReference type="PANTHER" id="PTHR30069">
    <property type="entry name" value="TONB-DEPENDENT OUTER MEMBRANE RECEPTOR"/>
    <property type="match status" value="1"/>
</dbReference>
<keyword evidence="10" id="KW-1185">Reference proteome</keyword>
<proteinExistence type="predicted"/>
<evidence type="ECO:0000256" key="4">
    <source>
        <dbReference type="ARBA" id="ARBA00022692"/>
    </source>
</evidence>